<dbReference type="Proteomes" id="UP000381093">
    <property type="component" value="Unassembled WGS sequence"/>
</dbReference>
<reference evidence="1 2" key="1">
    <citation type="submission" date="2019-09" db="EMBL/GenBank/DDBJ databases">
        <authorList>
            <person name="Chandra G."/>
            <person name="Truman W A."/>
        </authorList>
    </citation>
    <scope>NUCLEOTIDE SEQUENCE [LARGE SCALE GENOMIC DNA]</scope>
    <source>
        <strain evidence="1">PS710</strain>
    </source>
</reference>
<evidence type="ECO:0000313" key="1">
    <source>
        <dbReference type="EMBL" id="VVN81293.1"/>
    </source>
</evidence>
<dbReference type="AlphaFoldDB" id="A0A5E7MJR2"/>
<sequence length="61" mass="6331">MTGKTGCLINLLSLYDSSLTGGQVLTIGGNVYIPTCDLCLCHGMSQAMFLVSSRTGSDANT</sequence>
<protein>
    <submittedName>
        <fullName evidence="1">Uncharacterized protein</fullName>
    </submittedName>
</protein>
<organism evidence="1 2">
    <name type="scientific">Pseudomonas fluorescens</name>
    <dbReference type="NCBI Taxonomy" id="294"/>
    <lineage>
        <taxon>Bacteria</taxon>
        <taxon>Pseudomonadati</taxon>
        <taxon>Pseudomonadota</taxon>
        <taxon>Gammaproteobacteria</taxon>
        <taxon>Pseudomonadales</taxon>
        <taxon>Pseudomonadaceae</taxon>
        <taxon>Pseudomonas</taxon>
    </lineage>
</organism>
<gene>
    <name evidence="1" type="ORF">PS710_01140</name>
</gene>
<evidence type="ECO:0000313" key="2">
    <source>
        <dbReference type="Proteomes" id="UP000381093"/>
    </source>
</evidence>
<proteinExistence type="predicted"/>
<accession>A0A5E7MJR2</accession>
<name>A0A5E7MJR2_PSEFL</name>
<dbReference type="EMBL" id="CABVHW010000002">
    <property type="protein sequence ID" value="VVN81293.1"/>
    <property type="molecule type" value="Genomic_DNA"/>
</dbReference>